<dbReference type="GO" id="GO:0015833">
    <property type="term" value="P:peptide transport"/>
    <property type="evidence" value="ECO:0007669"/>
    <property type="project" value="InterPro"/>
</dbReference>
<keyword evidence="4" id="KW-1003">Cell membrane</keyword>
<name>A0AAU7VNL8_9FIRM</name>
<evidence type="ECO:0000313" key="9">
    <source>
        <dbReference type="EMBL" id="XBX75516.1"/>
    </source>
</evidence>
<dbReference type="GO" id="GO:0005524">
    <property type="term" value="F:ATP binding"/>
    <property type="evidence" value="ECO:0007669"/>
    <property type="project" value="UniProtKB-KW"/>
</dbReference>
<dbReference type="AlphaFoldDB" id="A0AAU7VNL8"/>
<reference evidence="9" key="1">
    <citation type="journal article" date="2013" name="Extremophiles">
        <title>Proteinivorax tanatarense gen. nov., sp. nov., an anaerobic, haloalkaliphilic, proteolytic bacterium isolated from a decaying algal bloom, and proposal of Proteinivoraceae fam. nov.</title>
        <authorList>
            <person name="Kevbrin V."/>
            <person name="Boltyanskaya Y."/>
            <person name="Zhilina T."/>
            <person name="Kolganova T."/>
            <person name="Lavrentjeva E."/>
            <person name="Kuznetsov B."/>
        </authorList>
    </citation>
    <scope>NUCLEOTIDE SEQUENCE</scope>
    <source>
        <strain evidence="9">Z-910T</strain>
    </source>
</reference>
<dbReference type="NCBIfam" id="TIGR01727">
    <property type="entry name" value="oligo_HPY"/>
    <property type="match status" value="1"/>
</dbReference>
<evidence type="ECO:0000256" key="1">
    <source>
        <dbReference type="ARBA" id="ARBA00004202"/>
    </source>
</evidence>
<feature type="domain" description="ABC transporter" evidence="8">
    <location>
        <begin position="5"/>
        <end position="256"/>
    </location>
</feature>
<dbReference type="InterPro" id="IPR017871">
    <property type="entry name" value="ABC_transporter-like_CS"/>
</dbReference>
<dbReference type="Gene3D" id="3.40.50.300">
    <property type="entry name" value="P-loop containing nucleotide triphosphate hydrolases"/>
    <property type="match status" value="1"/>
</dbReference>
<dbReference type="PANTHER" id="PTHR43297:SF2">
    <property type="entry name" value="DIPEPTIDE TRANSPORT ATP-BINDING PROTEIN DPPD"/>
    <property type="match status" value="1"/>
</dbReference>
<sequence>METLLDIKNLSIAFGNDLNQQVRVVSDANIQLRYGEILGIVGESGCGKTTLARCILGLLPPSGKVVGGEIDFCGKDLLKLDKDSKREIRGKEVGMIFQDSMAALNPVRKIGVQFTETLTARMGINKVQAKAMAIELLTKVKLSNPTEIMGRYSFQLSGGMRQRVMIAMALALKPRLLIADEPTTALDVTVQAQILKEMYSLKEQFGTSIILVSHNLGVVYQVVDTIAVMYAGTVVEYGASSEIFNKPNHPYTKALIGSVPSLKESQEELISIAGTPPMLHSLPDGCVFHPRCRFASSICRLKKPNNIQTVTGVQVACHKVKQSAAKEGEGNIA</sequence>
<evidence type="ECO:0000256" key="5">
    <source>
        <dbReference type="ARBA" id="ARBA00022741"/>
    </source>
</evidence>
<dbReference type="Pfam" id="PF08352">
    <property type="entry name" value="oligo_HPY"/>
    <property type="match status" value="1"/>
</dbReference>
<dbReference type="GO" id="GO:0005886">
    <property type="term" value="C:plasma membrane"/>
    <property type="evidence" value="ECO:0007669"/>
    <property type="project" value="UniProtKB-SubCell"/>
</dbReference>
<dbReference type="PROSITE" id="PS50893">
    <property type="entry name" value="ABC_TRANSPORTER_2"/>
    <property type="match status" value="1"/>
</dbReference>
<gene>
    <name evidence="9" type="ORF">PRVXT_000652</name>
</gene>
<dbReference type="CDD" id="cd03257">
    <property type="entry name" value="ABC_NikE_OppD_transporters"/>
    <property type="match status" value="1"/>
</dbReference>
<evidence type="ECO:0000256" key="2">
    <source>
        <dbReference type="ARBA" id="ARBA00005417"/>
    </source>
</evidence>
<keyword evidence="3" id="KW-0813">Transport</keyword>
<dbReference type="Pfam" id="PF00005">
    <property type="entry name" value="ABC_tran"/>
    <property type="match status" value="1"/>
</dbReference>
<evidence type="ECO:0000259" key="8">
    <source>
        <dbReference type="PROSITE" id="PS50893"/>
    </source>
</evidence>
<protein>
    <submittedName>
        <fullName evidence="9">ABC transporter ATP-binding protein</fullName>
    </submittedName>
</protein>
<proteinExistence type="inferred from homology"/>
<dbReference type="RefSeq" id="WP_350344260.1">
    <property type="nucleotide sequence ID" value="NZ_CP158367.1"/>
</dbReference>
<comment type="similarity">
    <text evidence="2">Belongs to the ABC transporter superfamily.</text>
</comment>
<dbReference type="SUPFAM" id="SSF52540">
    <property type="entry name" value="P-loop containing nucleoside triphosphate hydrolases"/>
    <property type="match status" value="1"/>
</dbReference>
<dbReference type="InterPro" id="IPR050388">
    <property type="entry name" value="ABC_Ni/Peptide_Import"/>
</dbReference>
<accession>A0AAU7VNL8</accession>
<keyword evidence="7" id="KW-0472">Membrane</keyword>
<evidence type="ECO:0000256" key="6">
    <source>
        <dbReference type="ARBA" id="ARBA00022840"/>
    </source>
</evidence>
<keyword evidence="6 9" id="KW-0067">ATP-binding</keyword>
<dbReference type="PANTHER" id="PTHR43297">
    <property type="entry name" value="OLIGOPEPTIDE TRANSPORT ATP-BINDING PROTEIN APPD"/>
    <property type="match status" value="1"/>
</dbReference>
<dbReference type="InterPro" id="IPR027417">
    <property type="entry name" value="P-loop_NTPase"/>
</dbReference>
<keyword evidence="5" id="KW-0547">Nucleotide-binding</keyword>
<dbReference type="FunFam" id="3.40.50.300:FF:000016">
    <property type="entry name" value="Oligopeptide ABC transporter ATP-binding component"/>
    <property type="match status" value="1"/>
</dbReference>
<evidence type="ECO:0000256" key="7">
    <source>
        <dbReference type="ARBA" id="ARBA00023136"/>
    </source>
</evidence>
<reference evidence="9" key="2">
    <citation type="submission" date="2024-06" db="EMBL/GenBank/DDBJ databases">
        <authorList>
            <person name="Petrova K.O."/>
            <person name="Toshchakov S.V."/>
            <person name="Boltjanskaja Y.V."/>
            <person name="Kevbrin V."/>
        </authorList>
    </citation>
    <scope>NUCLEOTIDE SEQUENCE</scope>
    <source>
        <strain evidence="9">Z-910T</strain>
    </source>
</reference>
<evidence type="ECO:0000256" key="4">
    <source>
        <dbReference type="ARBA" id="ARBA00022475"/>
    </source>
</evidence>
<dbReference type="SMART" id="SM00382">
    <property type="entry name" value="AAA"/>
    <property type="match status" value="1"/>
</dbReference>
<dbReference type="InterPro" id="IPR003593">
    <property type="entry name" value="AAA+_ATPase"/>
</dbReference>
<dbReference type="GO" id="GO:0016887">
    <property type="term" value="F:ATP hydrolysis activity"/>
    <property type="evidence" value="ECO:0007669"/>
    <property type="project" value="InterPro"/>
</dbReference>
<dbReference type="PROSITE" id="PS00211">
    <property type="entry name" value="ABC_TRANSPORTER_1"/>
    <property type="match status" value="1"/>
</dbReference>
<dbReference type="EMBL" id="CP158367">
    <property type="protein sequence ID" value="XBX75516.1"/>
    <property type="molecule type" value="Genomic_DNA"/>
</dbReference>
<dbReference type="InterPro" id="IPR003439">
    <property type="entry name" value="ABC_transporter-like_ATP-bd"/>
</dbReference>
<organism evidence="9">
    <name type="scientific">Proteinivorax tanatarense</name>
    <dbReference type="NCBI Taxonomy" id="1260629"/>
    <lineage>
        <taxon>Bacteria</taxon>
        <taxon>Bacillati</taxon>
        <taxon>Bacillota</taxon>
        <taxon>Clostridia</taxon>
        <taxon>Eubacteriales</taxon>
        <taxon>Proteinivoracaceae</taxon>
        <taxon>Proteinivorax</taxon>
    </lineage>
</organism>
<comment type="subcellular location">
    <subcellularLocation>
        <location evidence="1">Cell membrane</location>
        <topology evidence="1">Peripheral membrane protein</topology>
    </subcellularLocation>
</comment>
<dbReference type="InterPro" id="IPR013563">
    <property type="entry name" value="Oligopep_ABC_C"/>
</dbReference>
<evidence type="ECO:0000256" key="3">
    <source>
        <dbReference type="ARBA" id="ARBA00022448"/>
    </source>
</evidence>